<keyword evidence="5" id="KW-1185">Reference proteome</keyword>
<dbReference type="Proteomes" id="UP000265916">
    <property type="component" value="Unassembled WGS sequence"/>
</dbReference>
<sequence length="252" mass="28218">MSEERKAFTPRVKSQSRPSNGSSTGRKFSGYRPVSVGGKAGFNGKPSRGPVRGGRTGDKKPFGRRPLSPQERKVQLEKQQKRERIEQTYEALHAKFPQAFDRNNIKPLAVDVHKELFAIATEEGPLRKSLIRHFLARYIRNEAYHEAALKHQKRFNLQGEAVVDLTAEELEYHRSNIKPKPQFTRKPGFGGKKPGFGGRRPSAPNRGGRPQSGFRRPAFAVGQKVLAGDKRTGVVKEIIGDKARVTLDNNIT</sequence>
<evidence type="ECO:0000259" key="3">
    <source>
        <dbReference type="SMART" id="SM00945"/>
    </source>
</evidence>
<proteinExistence type="predicted"/>
<dbReference type="SMART" id="SM00945">
    <property type="entry name" value="ProQ"/>
    <property type="match status" value="1"/>
</dbReference>
<feature type="compositionally biased region" description="Gly residues" evidence="2">
    <location>
        <begin position="188"/>
        <end position="198"/>
    </location>
</feature>
<accession>A0A3A1YB23</accession>
<feature type="region of interest" description="Disordered" evidence="2">
    <location>
        <begin position="178"/>
        <end position="216"/>
    </location>
</feature>
<evidence type="ECO:0000256" key="2">
    <source>
        <dbReference type="SAM" id="MobiDB-lite"/>
    </source>
</evidence>
<feature type="domain" description="ProQ/FinO" evidence="3">
    <location>
        <begin position="83"/>
        <end position="193"/>
    </location>
</feature>
<feature type="non-terminal residue" evidence="4">
    <location>
        <position position="252"/>
    </location>
</feature>
<dbReference type="Gene3D" id="1.10.1710.10">
    <property type="entry name" value="ProQ/FinO domain"/>
    <property type="match status" value="1"/>
</dbReference>
<organism evidence="4 5">
    <name type="scientific">Psittacicella hinzii</name>
    <dbReference type="NCBI Taxonomy" id="2028575"/>
    <lineage>
        <taxon>Bacteria</taxon>
        <taxon>Pseudomonadati</taxon>
        <taxon>Pseudomonadota</taxon>
        <taxon>Gammaproteobacteria</taxon>
        <taxon>Pasteurellales</taxon>
        <taxon>Psittacicellaceae</taxon>
        <taxon>Psittacicella</taxon>
    </lineage>
</organism>
<gene>
    <name evidence="4" type="ORF">CKF58_08170</name>
</gene>
<evidence type="ECO:0000313" key="5">
    <source>
        <dbReference type="Proteomes" id="UP000265916"/>
    </source>
</evidence>
<dbReference type="GO" id="GO:0003723">
    <property type="term" value="F:RNA binding"/>
    <property type="evidence" value="ECO:0007669"/>
    <property type="project" value="UniProtKB-KW"/>
</dbReference>
<dbReference type="RefSeq" id="WP_222987778.1">
    <property type="nucleotide sequence ID" value="NZ_NRJG01000206.1"/>
</dbReference>
<dbReference type="EMBL" id="NRJG01000206">
    <property type="protein sequence ID" value="RIY34439.1"/>
    <property type="molecule type" value="Genomic_DNA"/>
</dbReference>
<dbReference type="InterPro" id="IPR036442">
    <property type="entry name" value="ProQ/FinO_sf"/>
</dbReference>
<dbReference type="Pfam" id="PF04352">
    <property type="entry name" value="ProQ"/>
    <property type="match status" value="1"/>
</dbReference>
<reference evidence="4 5" key="1">
    <citation type="submission" date="2017-08" db="EMBL/GenBank/DDBJ databases">
        <title>Reclassification of Bisgaard taxon 37 and 44.</title>
        <authorList>
            <person name="Christensen H."/>
        </authorList>
    </citation>
    <scope>NUCLEOTIDE SEQUENCE [LARGE SCALE GENOMIC DNA]</scope>
    <source>
        <strain evidence="4 5">111</strain>
    </source>
</reference>
<dbReference type="InterPro" id="IPR016103">
    <property type="entry name" value="ProQ/FinO"/>
</dbReference>
<dbReference type="SUPFAM" id="SSF48657">
    <property type="entry name" value="FinO-like"/>
    <property type="match status" value="1"/>
</dbReference>
<feature type="compositionally biased region" description="Basic and acidic residues" evidence="2">
    <location>
        <begin position="70"/>
        <end position="82"/>
    </location>
</feature>
<name>A0A3A1YB23_9GAMM</name>
<dbReference type="AlphaFoldDB" id="A0A3A1YB23"/>
<protein>
    <recommendedName>
        <fullName evidence="3">ProQ/FinO domain-containing protein</fullName>
    </recommendedName>
</protein>
<feature type="region of interest" description="Disordered" evidence="2">
    <location>
        <begin position="1"/>
        <end position="82"/>
    </location>
</feature>
<keyword evidence="1" id="KW-0694">RNA-binding</keyword>
<evidence type="ECO:0000313" key="4">
    <source>
        <dbReference type="EMBL" id="RIY34439.1"/>
    </source>
</evidence>
<evidence type="ECO:0000256" key="1">
    <source>
        <dbReference type="ARBA" id="ARBA00022884"/>
    </source>
</evidence>
<feature type="compositionally biased region" description="Polar residues" evidence="2">
    <location>
        <begin position="12"/>
        <end position="26"/>
    </location>
</feature>
<comment type="caution">
    <text evidence="4">The sequence shown here is derived from an EMBL/GenBank/DDBJ whole genome shotgun (WGS) entry which is preliminary data.</text>
</comment>